<reference evidence="1" key="1">
    <citation type="thesis" date="1992" institute="Microbiology and Immunology" country="University of North Carolina Medical School">
        <title>Characterization and analysis of the Mycoplasma genitalium genome.</title>
        <authorList>
            <person name="Peterson S.N."/>
        </authorList>
    </citation>
    <scope>NUCLEOTIDE SEQUENCE</scope>
</reference>
<organism evidence="1">
    <name type="scientific">Mycoplasmoides genitalium</name>
    <name type="common">Mycoplasma genitalium</name>
    <dbReference type="NCBI Taxonomy" id="2097"/>
    <lineage>
        <taxon>Bacteria</taxon>
        <taxon>Bacillati</taxon>
        <taxon>Mycoplasmatota</taxon>
        <taxon>Mycoplasmoidales</taxon>
        <taxon>Mycoplasmoidaceae</taxon>
        <taxon>Mycoplasmoides</taxon>
    </lineage>
</organism>
<proteinExistence type="predicted"/>
<sequence>SVYHLVVKMHLLNGLYHGEIHKVALSGLMLSLVKSIRLTIPSLEVKTRIGWFTLFIVPTKTIVSYSKRIGFLLTKLASLFLELKANL</sequence>
<protein>
    <submittedName>
        <fullName evidence="1">Uncharacterized protein</fullName>
    </submittedName>
</protein>
<dbReference type="AlphaFoldDB" id="Q49282"/>
<name>Q49282_MYCGT</name>
<dbReference type="EMBL" id="U02155">
    <property type="protein sequence ID" value="AAD12437.1"/>
    <property type="molecule type" value="Genomic_DNA"/>
</dbReference>
<feature type="non-terminal residue" evidence="1">
    <location>
        <position position="1"/>
    </location>
</feature>
<accession>Q49282</accession>
<evidence type="ECO:0000313" key="1">
    <source>
        <dbReference type="EMBL" id="AAD12437.1"/>
    </source>
</evidence>
<reference evidence="1" key="2">
    <citation type="journal article" date="1993" name="J. Bacteriol.">
        <title>A survey of the Mycoplasma genitalium genome by using random sequencing.</title>
        <authorList>
            <person name="Peterson S.N."/>
            <person name="Hu P.-C."/>
            <person name="Bott K.F."/>
            <person name="Hutchison C.A. III"/>
        </authorList>
    </citation>
    <scope>NUCLEOTIDE SEQUENCE</scope>
</reference>